<evidence type="ECO:0000313" key="1">
    <source>
        <dbReference type="EMBL" id="CAD7088415.1"/>
    </source>
</evidence>
<sequence length="236" mass="27436">MATIANKTQSQDTSMAQTSSAGAIPECKEFLLNHFQQRSDWDCGLSCILMILPRNHREHFLRDFERICAENGFGRSTWTIDLCFILRQFNISFRFLTRTIGVNPDYRGHSYYDKIISKDEERVNKKFEIAIKDGMDIEKRTISIDALIQHMALNGPVIILTNAALLYCDMCKKDPFFRSKRYSGHYVVLCGYDLNKRKIKYRNPAKENHICVASYELMDKARMAYGTDEDIILIYL</sequence>
<reference evidence="1 2" key="1">
    <citation type="submission" date="2020-11" db="EMBL/GenBank/DDBJ databases">
        <authorList>
            <person name="Wallbank WR R."/>
            <person name="Pardo Diaz C."/>
            <person name="Kozak K."/>
            <person name="Martin S."/>
            <person name="Jiggins C."/>
            <person name="Moest M."/>
            <person name="Warren A I."/>
            <person name="Generalovic N T."/>
            <person name="Byers J.R.P. K."/>
            <person name="Montejo-Kovacevich G."/>
            <person name="Yen C E."/>
        </authorList>
    </citation>
    <scope>NUCLEOTIDE SEQUENCE [LARGE SCALE GENOMIC DNA]</scope>
</reference>
<dbReference type="Proteomes" id="UP000594454">
    <property type="component" value="Chromosome 4"/>
</dbReference>
<evidence type="ECO:0008006" key="3">
    <source>
        <dbReference type="Google" id="ProtNLM"/>
    </source>
</evidence>
<evidence type="ECO:0000313" key="2">
    <source>
        <dbReference type="Proteomes" id="UP000594454"/>
    </source>
</evidence>
<gene>
    <name evidence="1" type="ORF">HERILL_LOCUS11040</name>
</gene>
<dbReference type="OMA" id="VQDIQKH"/>
<keyword evidence="2" id="KW-1185">Reference proteome</keyword>
<dbReference type="Pfam" id="PF09778">
    <property type="entry name" value="Guanylate_cyc_2"/>
    <property type="match status" value="1"/>
</dbReference>
<organism evidence="1 2">
    <name type="scientific">Hermetia illucens</name>
    <name type="common">Black soldier fly</name>
    <dbReference type="NCBI Taxonomy" id="343691"/>
    <lineage>
        <taxon>Eukaryota</taxon>
        <taxon>Metazoa</taxon>
        <taxon>Ecdysozoa</taxon>
        <taxon>Arthropoda</taxon>
        <taxon>Hexapoda</taxon>
        <taxon>Insecta</taxon>
        <taxon>Pterygota</taxon>
        <taxon>Neoptera</taxon>
        <taxon>Endopterygota</taxon>
        <taxon>Diptera</taxon>
        <taxon>Brachycera</taxon>
        <taxon>Stratiomyomorpha</taxon>
        <taxon>Stratiomyidae</taxon>
        <taxon>Hermetiinae</taxon>
        <taxon>Hermetia</taxon>
    </lineage>
</organism>
<dbReference type="EMBL" id="LR899012">
    <property type="protein sequence ID" value="CAD7088415.1"/>
    <property type="molecule type" value="Genomic_DNA"/>
</dbReference>
<dbReference type="PANTHER" id="PTHR31400">
    <property type="entry name" value="GUANYLYL CYCLASE DOMAIN CONTAINING PROTEIN 1 GUCD1"/>
    <property type="match status" value="1"/>
</dbReference>
<dbReference type="AlphaFoldDB" id="A0A7R8YXG3"/>
<protein>
    <recommendedName>
        <fullName evidence="3">Protein GUCD1</fullName>
    </recommendedName>
</protein>
<dbReference type="InParanoid" id="A0A7R8YXG3"/>
<proteinExistence type="predicted"/>
<dbReference type="FunCoup" id="A0A7R8YXG3">
    <property type="interactions" value="90"/>
</dbReference>
<name>A0A7R8YXG3_HERIL</name>
<dbReference type="OrthoDB" id="206796at2759"/>
<dbReference type="PANTHER" id="PTHR31400:SF1">
    <property type="entry name" value="PROTEIN GUCD1"/>
    <property type="match status" value="1"/>
</dbReference>
<accession>A0A7R8YXG3</accession>
<dbReference type="InterPro" id="IPR018616">
    <property type="entry name" value="GUCD1"/>
</dbReference>